<name>A0A7S3BUX5_9EUKA</name>
<organism evidence="2">
    <name type="scientific">Haptolina ericina</name>
    <dbReference type="NCBI Taxonomy" id="156174"/>
    <lineage>
        <taxon>Eukaryota</taxon>
        <taxon>Haptista</taxon>
        <taxon>Haptophyta</taxon>
        <taxon>Prymnesiophyceae</taxon>
        <taxon>Prymnesiales</taxon>
        <taxon>Prymnesiaceae</taxon>
        <taxon>Haptolina</taxon>
    </lineage>
</organism>
<protein>
    <submittedName>
        <fullName evidence="2">Uncharacterized protein</fullName>
    </submittedName>
</protein>
<reference evidence="2" key="1">
    <citation type="submission" date="2021-01" db="EMBL/GenBank/DDBJ databases">
        <authorList>
            <person name="Corre E."/>
            <person name="Pelletier E."/>
            <person name="Niang G."/>
            <person name="Scheremetjew M."/>
            <person name="Finn R."/>
            <person name="Kale V."/>
            <person name="Holt S."/>
            <person name="Cochrane G."/>
            <person name="Meng A."/>
            <person name="Brown T."/>
            <person name="Cohen L."/>
        </authorList>
    </citation>
    <scope>NUCLEOTIDE SEQUENCE</scope>
    <source>
        <strain evidence="2">CCMP281</strain>
    </source>
</reference>
<sequence length="312" mass="35472">MAPDGIRDWLVVYALWHSGAAKNMLRLLKFCPLSATAPNDSELLIWHKWWCLHRKLNTCPFGGVELFRRTPLCDVQLYRPNPVLDDAFERCRDELVRKYRCGTYTHDLYTCVSHAEMRQIQLHGWGVINQRLTCQPGSSGDREASGTLGTELEASGINQRWLQDFRARLEIKCRGEYQPEARALVANTEVPGVYAFWYNPGRAILHRDEDATHLMCVSVIVPKSLPHGDKIRQENECLTYSMSPLNRESVKPKWAAGIGPAYTNRNIGWALLEHEWVDTVIPTDVPMPGRSRSTWYHTDATTGSTIPATTPP</sequence>
<dbReference type="EMBL" id="HBHX01063078">
    <property type="protein sequence ID" value="CAE0143537.1"/>
    <property type="molecule type" value="Transcribed_RNA"/>
</dbReference>
<feature type="region of interest" description="Disordered" evidence="1">
    <location>
        <begin position="293"/>
        <end position="312"/>
    </location>
</feature>
<gene>
    <name evidence="2" type="ORF">HERI1096_LOCUS34872</name>
</gene>
<dbReference type="AlphaFoldDB" id="A0A7S3BUX5"/>
<accession>A0A7S3BUX5</accession>
<evidence type="ECO:0000313" key="2">
    <source>
        <dbReference type="EMBL" id="CAE0143537.1"/>
    </source>
</evidence>
<evidence type="ECO:0000256" key="1">
    <source>
        <dbReference type="SAM" id="MobiDB-lite"/>
    </source>
</evidence>
<proteinExistence type="predicted"/>